<sequence>MLDISLTKIALSAVTLLFVIALGWLLLTLFAKKTDMRVPRPLLTMLQVAAISSVVFMLASVPSIVARIVNPEILPFIMPYTAALLAVSFIAFILKLESTRGGRAQAAVAFFYAATISLGLLLVQLVLPEIFIGA</sequence>
<gene>
    <name evidence="2" type="ORF">O6P33_12370</name>
</gene>
<feature type="transmembrane region" description="Helical" evidence="1">
    <location>
        <begin position="42"/>
        <end position="61"/>
    </location>
</feature>
<protein>
    <submittedName>
        <fullName evidence="2">Uncharacterized protein</fullName>
    </submittedName>
</protein>
<evidence type="ECO:0000313" key="3">
    <source>
        <dbReference type="Proteomes" id="UP001212189"/>
    </source>
</evidence>
<evidence type="ECO:0000313" key="2">
    <source>
        <dbReference type="EMBL" id="WBE25128.1"/>
    </source>
</evidence>
<organism evidence="2 3">
    <name type="scientific">Denitrificimonas caeni</name>
    <dbReference type="NCBI Taxonomy" id="521720"/>
    <lineage>
        <taxon>Bacteria</taxon>
        <taxon>Pseudomonadati</taxon>
        <taxon>Pseudomonadota</taxon>
        <taxon>Gammaproteobacteria</taxon>
        <taxon>Pseudomonadales</taxon>
        <taxon>Pseudomonadaceae</taxon>
        <taxon>Denitrificimonas</taxon>
    </lineage>
</organism>
<dbReference type="EMBL" id="CP114976">
    <property type="protein sequence ID" value="WBE25128.1"/>
    <property type="molecule type" value="Genomic_DNA"/>
</dbReference>
<feature type="transmembrane region" description="Helical" evidence="1">
    <location>
        <begin position="73"/>
        <end position="94"/>
    </location>
</feature>
<evidence type="ECO:0000256" key="1">
    <source>
        <dbReference type="SAM" id="Phobius"/>
    </source>
</evidence>
<keyword evidence="3" id="KW-1185">Reference proteome</keyword>
<keyword evidence="1" id="KW-0812">Transmembrane</keyword>
<reference evidence="2 3" key="1">
    <citation type="submission" date="2022-12" db="EMBL/GenBank/DDBJ databases">
        <title>Coexistence and Characterization of a Novel Tigecycline Resistance gene tet(X) variant and blaNDM-1 in a Pseudomonas caeni Isolate of Chicken Origin.</title>
        <authorList>
            <person name="Lu X."/>
            <person name="Zhang L."/>
            <person name="Li R."/>
            <person name="Wang Z."/>
        </authorList>
    </citation>
    <scope>NUCLEOTIDE SEQUENCE [LARGE SCALE GENOMIC DNA]</scope>
    <source>
        <strain evidence="2 3">CE14</strain>
    </source>
</reference>
<name>A0AAE9VPM3_9GAMM</name>
<keyword evidence="1" id="KW-0472">Membrane</keyword>
<feature type="transmembrane region" description="Helical" evidence="1">
    <location>
        <begin position="106"/>
        <end position="127"/>
    </location>
</feature>
<dbReference type="KEGG" id="dce:O6P33_12370"/>
<proteinExistence type="predicted"/>
<accession>A0AAE9VPM3</accession>
<dbReference type="RefSeq" id="WP_269818073.1">
    <property type="nucleotide sequence ID" value="NZ_CP114976.1"/>
</dbReference>
<feature type="transmembrane region" description="Helical" evidence="1">
    <location>
        <begin position="6"/>
        <end position="30"/>
    </location>
</feature>
<keyword evidence="1" id="KW-1133">Transmembrane helix</keyword>
<dbReference type="Proteomes" id="UP001212189">
    <property type="component" value="Chromosome"/>
</dbReference>
<dbReference type="AlphaFoldDB" id="A0AAE9VPM3"/>